<feature type="compositionally biased region" description="Basic and acidic residues" evidence="8">
    <location>
        <begin position="621"/>
        <end position="631"/>
    </location>
</feature>
<evidence type="ECO:0000256" key="6">
    <source>
        <dbReference type="PROSITE-ProRule" id="PRU00192"/>
    </source>
</evidence>
<dbReference type="Pfam" id="PF00611">
    <property type="entry name" value="FCH"/>
    <property type="match status" value="1"/>
</dbReference>
<dbReference type="Gene3D" id="1.20.1270.60">
    <property type="entry name" value="Arfaptin homology (AH) domain/BAR domain"/>
    <property type="match status" value="1"/>
</dbReference>
<dbReference type="SUPFAM" id="SSF50044">
    <property type="entry name" value="SH3-domain"/>
    <property type="match status" value="1"/>
</dbReference>
<dbReference type="SMART" id="SM00326">
    <property type="entry name" value="SH3"/>
    <property type="match status" value="1"/>
</dbReference>
<feature type="compositionally biased region" description="Low complexity" evidence="8">
    <location>
        <begin position="452"/>
        <end position="496"/>
    </location>
</feature>
<organism evidence="11 12">
    <name type="scientific">Saccharomycopsis crataegensis</name>
    <dbReference type="NCBI Taxonomy" id="43959"/>
    <lineage>
        <taxon>Eukaryota</taxon>
        <taxon>Fungi</taxon>
        <taxon>Dikarya</taxon>
        <taxon>Ascomycota</taxon>
        <taxon>Saccharomycotina</taxon>
        <taxon>Saccharomycetes</taxon>
        <taxon>Saccharomycopsidaceae</taxon>
        <taxon>Saccharomycopsis</taxon>
    </lineage>
</organism>
<dbReference type="GO" id="GO:0120104">
    <property type="term" value="C:mitotic actomyosin contractile ring, proximal layer"/>
    <property type="evidence" value="ECO:0007669"/>
    <property type="project" value="TreeGrafter"/>
</dbReference>
<dbReference type="AlphaFoldDB" id="A0AAV5QDQ1"/>
<evidence type="ECO:0000313" key="12">
    <source>
        <dbReference type="Proteomes" id="UP001360560"/>
    </source>
</evidence>
<dbReference type="GO" id="GO:0030036">
    <property type="term" value="P:actin cytoskeleton organization"/>
    <property type="evidence" value="ECO:0007669"/>
    <property type="project" value="UniProtKB-ARBA"/>
</dbReference>
<evidence type="ECO:0000256" key="3">
    <source>
        <dbReference type="ARBA" id="ARBA00022490"/>
    </source>
</evidence>
<feature type="compositionally biased region" description="Polar residues" evidence="8">
    <location>
        <begin position="637"/>
        <end position="646"/>
    </location>
</feature>
<comment type="subcellular location">
    <subcellularLocation>
        <location evidence="1">Cytoplasm</location>
        <location evidence="1">Cytoskeleton</location>
    </subcellularLocation>
</comment>
<keyword evidence="7" id="KW-0175">Coiled coil</keyword>
<feature type="compositionally biased region" description="Polar residues" evidence="8">
    <location>
        <begin position="658"/>
        <end position="670"/>
    </location>
</feature>
<sequence>MASAEIFDGSFVNHFWGKDERGSELVFQRMFQGQQTCQELIDFYKEKMQLEEEYAMKLKKLSRKKLGDNETGTIKNAFEVLKKEYANMGDAHLKEVQDIENEILAPLFEFSKSFENEKLQVEKITKSILKSKSHLFQQMEKAKNSYSNDCIKLYNLYSKNQGENSSAFRSQVAQLESQLTSSRRIYEESTKEYKKISDSWVTQWQGATNDLQELEIERMNYLKTNIWNLLNVTATTCVQDDKCCENVRMCLEKCDSYNDIKGFVETFKTGSEIYEAPEFVDFLQGGTEEDNMKHSIANFENSFSSMSSSVQFGKKKAPESILPSKNKQVTFTSSTNVGSSYYGDSLTSRMKHEDHDEDIMTRITKEKRLEDRHNDVDFKKQFDSLNFKKNEEDDDDDEPVRKIEIKSPFGTIQTVSRPAATHSHQTQLSLSSSPIKQTQHSPTSSTDGFNHNSDTASSSGSSTGESNSLVTRQSTNASSQTSSNFSNSSNKTWSSPTRRRSKLGMQGWMSDVAFSNKKPTTSTSVPDLNDHQQRMKEEKQAQVNRYYEQNKNDDSILNTSTMRNFNPEEVGVEDPLRAALEDLKIGGNGDFNALKERHNSIKSNRSKKHTPKSQSSPAITEQKEPAKRKSMVDMLKQASSNPQMDLQSSQHQQKHQSIMVNPQPRQSNGGANPMNRPKSMIEIAEMNSMKSSMQTNANFSTSTSTVASRAPKQVPLAPNGLPLISSNGRPVLRHAKAIYEYNASIPEEVTFKRKDLMLVLAMQDDGWWEVEVLNNRGSRFGLAPSNYLVPA</sequence>
<name>A0AAV5QDQ1_9ASCO</name>
<dbReference type="GO" id="GO:0005543">
    <property type="term" value="F:phospholipid binding"/>
    <property type="evidence" value="ECO:0007669"/>
    <property type="project" value="TreeGrafter"/>
</dbReference>
<dbReference type="InterPro" id="IPR031160">
    <property type="entry name" value="F_BAR_dom"/>
</dbReference>
<evidence type="ECO:0000256" key="7">
    <source>
        <dbReference type="PROSITE-ProRule" id="PRU01077"/>
    </source>
</evidence>
<keyword evidence="12" id="KW-1185">Reference proteome</keyword>
<keyword evidence="5" id="KW-0206">Cytoskeleton</keyword>
<dbReference type="GeneID" id="90071049"/>
<keyword evidence="2 6" id="KW-0728">SH3 domain</keyword>
<feature type="domain" description="F-BAR" evidence="10">
    <location>
        <begin position="9"/>
        <end position="259"/>
    </location>
</feature>
<dbReference type="InterPro" id="IPR036028">
    <property type="entry name" value="SH3-like_dom_sf"/>
</dbReference>
<evidence type="ECO:0000256" key="4">
    <source>
        <dbReference type="ARBA" id="ARBA00022553"/>
    </source>
</evidence>
<dbReference type="Gene3D" id="2.30.30.40">
    <property type="entry name" value="SH3 Domains"/>
    <property type="match status" value="1"/>
</dbReference>
<feature type="region of interest" description="Disordered" evidence="8">
    <location>
        <begin position="598"/>
        <end position="674"/>
    </location>
</feature>
<accession>A0AAV5QDQ1</accession>
<keyword evidence="4" id="KW-0597">Phosphoprotein</keyword>
<dbReference type="SMART" id="SM00055">
    <property type="entry name" value="FCH"/>
    <property type="match status" value="1"/>
</dbReference>
<dbReference type="EMBL" id="BTFZ01000001">
    <property type="protein sequence ID" value="GMM33070.1"/>
    <property type="molecule type" value="Genomic_DNA"/>
</dbReference>
<evidence type="ECO:0008006" key="13">
    <source>
        <dbReference type="Google" id="ProtNLM"/>
    </source>
</evidence>
<dbReference type="PANTHER" id="PTHR23065">
    <property type="entry name" value="PROLINE-SERINE-THREONINE PHOSPHATASE INTERACTING PROTEIN 1"/>
    <property type="match status" value="1"/>
</dbReference>
<evidence type="ECO:0000256" key="2">
    <source>
        <dbReference type="ARBA" id="ARBA00022443"/>
    </source>
</evidence>
<dbReference type="PANTHER" id="PTHR23065:SF7">
    <property type="entry name" value="NOSTRIN, ISOFORM H"/>
    <property type="match status" value="1"/>
</dbReference>
<dbReference type="PROSITE" id="PS50002">
    <property type="entry name" value="SH3"/>
    <property type="match status" value="1"/>
</dbReference>
<evidence type="ECO:0000259" key="9">
    <source>
        <dbReference type="PROSITE" id="PS50002"/>
    </source>
</evidence>
<evidence type="ECO:0000259" key="10">
    <source>
        <dbReference type="PROSITE" id="PS51741"/>
    </source>
</evidence>
<feature type="compositionally biased region" description="Low complexity" evidence="8">
    <location>
        <begin position="421"/>
        <end position="433"/>
    </location>
</feature>
<dbReference type="Proteomes" id="UP001360560">
    <property type="component" value="Unassembled WGS sequence"/>
</dbReference>
<comment type="caution">
    <text evidence="11">The sequence shown here is derived from an EMBL/GenBank/DDBJ whole genome shotgun (WGS) entry which is preliminary data.</text>
</comment>
<feature type="compositionally biased region" description="Polar residues" evidence="8">
    <location>
        <begin position="434"/>
        <end position="451"/>
    </location>
</feature>
<feature type="compositionally biased region" description="Low complexity" evidence="8">
    <location>
        <begin position="647"/>
        <end position="657"/>
    </location>
</feature>
<evidence type="ECO:0000256" key="8">
    <source>
        <dbReference type="SAM" id="MobiDB-lite"/>
    </source>
</evidence>
<dbReference type="CDD" id="cd00174">
    <property type="entry name" value="SH3"/>
    <property type="match status" value="1"/>
</dbReference>
<dbReference type="InterPro" id="IPR027267">
    <property type="entry name" value="AH/BAR_dom_sf"/>
</dbReference>
<dbReference type="InterPro" id="IPR001060">
    <property type="entry name" value="FCH_dom"/>
</dbReference>
<feature type="domain" description="SH3" evidence="9">
    <location>
        <begin position="730"/>
        <end position="791"/>
    </location>
</feature>
<dbReference type="InterPro" id="IPR001452">
    <property type="entry name" value="SH3_domain"/>
</dbReference>
<proteinExistence type="predicted"/>
<dbReference type="PROSITE" id="PS51741">
    <property type="entry name" value="F_BAR"/>
    <property type="match status" value="1"/>
</dbReference>
<dbReference type="GO" id="GO:0009898">
    <property type="term" value="C:cytoplasmic side of plasma membrane"/>
    <property type="evidence" value="ECO:0007669"/>
    <property type="project" value="TreeGrafter"/>
</dbReference>
<reference evidence="11 12" key="1">
    <citation type="journal article" date="2023" name="Elife">
        <title>Identification of key yeast species and microbe-microbe interactions impacting larval growth of Drosophila in the wild.</title>
        <authorList>
            <person name="Mure A."/>
            <person name="Sugiura Y."/>
            <person name="Maeda R."/>
            <person name="Honda K."/>
            <person name="Sakurai N."/>
            <person name="Takahashi Y."/>
            <person name="Watada M."/>
            <person name="Katoh T."/>
            <person name="Gotoh A."/>
            <person name="Gotoh Y."/>
            <person name="Taniguchi I."/>
            <person name="Nakamura K."/>
            <person name="Hayashi T."/>
            <person name="Katayama T."/>
            <person name="Uemura T."/>
            <person name="Hattori Y."/>
        </authorList>
    </citation>
    <scope>NUCLEOTIDE SEQUENCE [LARGE SCALE GENOMIC DNA]</scope>
    <source>
        <strain evidence="11 12">SC-9</strain>
    </source>
</reference>
<keyword evidence="3" id="KW-0963">Cytoplasm</keyword>
<evidence type="ECO:0000256" key="1">
    <source>
        <dbReference type="ARBA" id="ARBA00004245"/>
    </source>
</evidence>
<dbReference type="SUPFAM" id="SSF103657">
    <property type="entry name" value="BAR/IMD domain-like"/>
    <property type="match status" value="1"/>
</dbReference>
<feature type="region of interest" description="Disordered" evidence="8">
    <location>
        <begin position="389"/>
        <end position="500"/>
    </location>
</feature>
<dbReference type="Pfam" id="PF00018">
    <property type="entry name" value="SH3_1"/>
    <property type="match status" value="1"/>
</dbReference>
<evidence type="ECO:0000256" key="5">
    <source>
        <dbReference type="ARBA" id="ARBA00023212"/>
    </source>
</evidence>
<gene>
    <name evidence="11" type="ORF">DASC09_003950</name>
</gene>
<dbReference type="RefSeq" id="XP_064850070.1">
    <property type="nucleotide sequence ID" value="XM_064993998.1"/>
</dbReference>
<evidence type="ECO:0000313" key="11">
    <source>
        <dbReference type="EMBL" id="GMM33070.1"/>
    </source>
</evidence>
<protein>
    <recommendedName>
        <fullName evidence="13">Septation protein imp2</fullName>
    </recommendedName>
</protein>